<sequence length="197" mass="22129">MINQKILTAVIVTALTALLQLTSYSSTAETLKVNQQQTHLNPIQASNDNQQISPAHWTFFLVRHAEKNKGADPELTPEGVKRANRLASMLQYIPLDKVYSTDYRRTEQTALPTANLNNLAVENYQASDLLSFSEQLLTTPGNYLVVGHSNTTPVLASYLSKHKTSKMDDLKSYDRLYVIEVFQMGLEKHATLKVISY</sequence>
<organism evidence="2 3">
    <name type="scientific">Shewanella aestuarii</name>
    <dbReference type="NCBI Taxonomy" id="1028752"/>
    <lineage>
        <taxon>Bacteria</taxon>
        <taxon>Pseudomonadati</taxon>
        <taxon>Pseudomonadota</taxon>
        <taxon>Gammaproteobacteria</taxon>
        <taxon>Alteromonadales</taxon>
        <taxon>Shewanellaceae</taxon>
        <taxon>Shewanella</taxon>
    </lineage>
</organism>
<dbReference type="InterPro" id="IPR013078">
    <property type="entry name" value="His_Pase_superF_clade-1"/>
</dbReference>
<name>A0A6G9QIV0_9GAMM</name>
<feature type="signal peptide" evidence="1">
    <location>
        <begin position="1"/>
        <end position="28"/>
    </location>
</feature>
<dbReference type="Gene3D" id="3.40.50.1240">
    <property type="entry name" value="Phosphoglycerate mutase-like"/>
    <property type="match status" value="1"/>
</dbReference>
<dbReference type="Pfam" id="PF00300">
    <property type="entry name" value="His_Phos_1"/>
    <property type="match status" value="1"/>
</dbReference>
<protein>
    <submittedName>
        <fullName evidence="2">Histidine phosphatase family protein</fullName>
    </submittedName>
</protein>
<dbReference type="CDD" id="cd07040">
    <property type="entry name" value="HP"/>
    <property type="match status" value="1"/>
</dbReference>
<evidence type="ECO:0000313" key="3">
    <source>
        <dbReference type="Proteomes" id="UP000502608"/>
    </source>
</evidence>
<gene>
    <name evidence="2" type="ORF">HBH39_07815</name>
</gene>
<reference evidence="2 3" key="1">
    <citation type="submission" date="2020-03" db="EMBL/GenBank/DDBJ databases">
        <title>Complete genome sequence of Shewanella sp.</title>
        <authorList>
            <person name="Kim Y.-S."/>
            <person name="Kim S.-J."/>
            <person name="Jung H.-K."/>
            <person name="Kim K.-H."/>
        </authorList>
    </citation>
    <scope>NUCLEOTIDE SEQUENCE [LARGE SCALE GENOMIC DNA]</scope>
    <source>
        <strain evidence="2 3">PN3F2</strain>
    </source>
</reference>
<dbReference type="Proteomes" id="UP000502608">
    <property type="component" value="Chromosome"/>
</dbReference>
<keyword evidence="1" id="KW-0732">Signal</keyword>
<dbReference type="InterPro" id="IPR029033">
    <property type="entry name" value="His_PPase_superfam"/>
</dbReference>
<proteinExistence type="predicted"/>
<evidence type="ECO:0000256" key="1">
    <source>
        <dbReference type="SAM" id="SignalP"/>
    </source>
</evidence>
<dbReference type="EMBL" id="CP050313">
    <property type="protein sequence ID" value="QIR14402.1"/>
    <property type="molecule type" value="Genomic_DNA"/>
</dbReference>
<keyword evidence="3" id="KW-1185">Reference proteome</keyword>
<dbReference type="SUPFAM" id="SSF53254">
    <property type="entry name" value="Phosphoglycerate mutase-like"/>
    <property type="match status" value="1"/>
</dbReference>
<accession>A0A6G9QIV0</accession>
<dbReference type="SMART" id="SM00855">
    <property type="entry name" value="PGAM"/>
    <property type="match status" value="1"/>
</dbReference>
<dbReference type="AlphaFoldDB" id="A0A6G9QIV0"/>
<feature type="chain" id="PRO_5026049734" evidence="1">
    <location>
        <begin position="29"/>
        <end position="197"/>
    </location>
</feature>
<evidence type="ECO:0000313" key="2">
    <source>
        <dbReference type="EMBL" id="QIR14402.1"/>
    </source>
</evidence>
<dbReference type="KEGG" id="saes:HBH39_07815"/>
<dbReference type="RefSeq" id="WP_167677124.1">
    <property type="nucleotide sequence ID" value="NZ_CP050313.1"/>
</dbReference>